<dbReference type="CDD" id="cd06464">
    <property type="entry name" value="ACD_sHsps-like"/>
    <property type="match status" value="1"/>
</dbReference>
<dbReference type="PROSITE" id="PS01031">
    <property type="entry name" value="SHSP"/>
    <property type="match status" value="1"/>
</dbReference>
<sequence>MAASLALRRSSALFRNLLNSNAPRTTSVAPRFFNTNAQMTTYDDDDRRDVDVDRRSDRFVNRRGDPFFPDFFDPFAPTKSLSQMLNFMDQITDRGFGAVSGRRGWDVKEDNEALKLRMDMPGIDKDKVKISVEQNVLIIRGEEDESEGEDGRRYSSRIELPQNVYKVDEIKAEMKNGVLKVRVPKVKEEERKDVFQVKIE</sequence>
<dbReference type="Proteomes" id="UP000077755">
    <property type="component" value="Chromosome 8"/>
</dbReference>
<organism evidence="4">
    <name type="scientific">Daucus carota subsp. sativus</name>
    <name type="common">Carrot</name>
    <dbReference type="NCBI Taxonomy" id="79200"/>
    <lineage>
        <taxon>Eukaryota</taxon>
        <taxon>Viridiplantae</taxon>
        <taxon>Streptophyta</taxon>
        <taxon>Embryophyta</taxon>
        <taxon>Tracheophyta</taxon>
        <taxon>Spermatophyta</taxon>
        <taxon>Magnoliopsida</taxon>
        <taxon>eudicotyledons</taxon>
        <taxon>Gunneridae</taxon>
        <taxon>Pentapetalae</taxon>
        <taxon>asterids</taxon>
        <taxon>campanulids</taxon>
        <taxon>Apiales</taxon>
        <taxon>Apiaceae</taxon>
        <taxon>Apioideae</taxon>
        <taxon>Scandiceae</taxon>
        <taxon>Daucinae</taxon>
        <taxon>Daucus</taxon>
        <taxon>Daucus sect. Daucus</taxon>
    </lineage>
</organism>
<dbReference type="EMBL" id="LNRQ01000008">
    <property type="protein sequence ID" value="KZM84797.1"/>
    <property type="molecule type" value="Genomic_DNA"/>
</dbReference>
<dbReference type="PANTHER" id="PTHR46991">
    <property type="entry name" value="23.5 KDA HEAT SHOCK PROTEIN, MITOCHONDRIAL"/>
    <property type="match status" value="1"/>
</dbReference>
<evidence type="ECO:0000313" key="5">
    <source>
        <dbReference type="EMBL" id="WOH12188.1"/>
    </source>
</evidence>
<dbReference type="Gramene" id="KZM84797">
    <property type="protein sequence ID" value="KZM84797"/>
    <property type="gene ID" value="DCAR_027781"/>
</dbReference>
<dbReference type="EMBL" id="CP093350">
    <property type="protein sequence ID" value="WOH12188.1"/>
    <property type="molecule type" value="Genomic_DNA"/>
</dbReference>
<dbReference type="Pfam" id="PF00011">
    <property type="entry name" value="HSP20"/>
    <property type="match status" value="1"/>
</dbReference>
<feature type="domain" description="SHSP" evidence="3">
    <location>
        <begin position="96"/>
        <end position="200"/>
    </location>
</feature>
<dbReference type="OrthoDB" id="1431247at2759"/>
<dbReference type="STRING" id="79200.A0A175YN64"/>
<dbReference type="AlphaFoldDB" id="A0A175YN64"/>
<evidence type="ECO:0000256" key="2">
    <source>
        <dbReference type="RuleBase" id="RU003616"/>
    </source>
</evidence>
<evidence type="ECO:0000313" key="6">
    <source>
        <dbReference type="Proteomes" id="UP000077755"/>
    </source>
</evidence>
<keyword evidence="6" id="KW-1185">Reference proteome</keyword>
<dbReference type="KEGG" id="dcr:108198674"/>
<accession>A0A175YN64</accession>
<evidence type="ECO:0000256" key="1">
    <source>
        <dbReference type="PROSITE-ProRule" id="PRU00285"/>
    </source>
</evidence>
<evidence type="ECO:0000313" key="4">
    <source>
        <dbReference type="EMBL" id="KZM84797.1"/>
    </source>
</evidence>
<dbReference type="PANTHER" id="PTHR46991:SF8">
    <property type="entry name" value="HEAT SHOCK 22 KDA PROTEIN, MITOCHONDRIAL-LIKE"/>
    <property type="match status" value="1"/>
</dbReference>
<reference evidence="5" key="2">
    <citation type="submission" date="2022-03" db="EMBL/GenBank/DDBJ databases">
        <title>Draft title - Genomic analysis of global carrot germplasm unveils the trajectory of domestication and the origin of high carotenoid orange carrot.</title>
        <authorList>
            <person name="Iorizzo M."/>
            <person name="Ellison S."/>
            <person name="Senalik D."/>
            <person name="Macko-Podgorni A."/>
            <person name="Grzebelus D."/>
            <person name="Bostan H."/>
            <person name="Rolling W."/>
            <person name="Curaba J."/>
            <person name="Simon P."/>
        </authorList>
    </citation>
    <scope>NUCLEOTIDE SEQUENCE</scope>
    <source>
        <tissue evidence="5">Leaf</tissue>
    </source>
</reference>
<dbReference type="InterPro" id="IPR002068">
    <property type="entry name" value="A-crystallin/Hsp20_dom"/>
</dbReference>
<dbReference type="InterPro" id="IPR044656">
    <property type="entry name" value="HSP14.7/HSP23.5/HSP23.6-like"/>
</dbReference>
<evidence type="ECO:0000259" key="3">
    <source>
        <dbReference type="PROSITE" id="PS01031"/>
    </source>
</evidence>
<protein>
    <recommendedName>
        <fullName evidence="3">SHSP domain-containing protein</fullName>
    </recommendedName>
</protein>
<name>A0A175YN64_DAUCS</name>
<dbReference type="InterPro" id="IPR008978">
    <property type="entry name" value="HSP20-like_chaperone"/>
</dbReference>
<comment type="similarity">
    <text evidence="1 2">Belongs to the small heat shock protein (HSP20) family.</text>
</comment>
<reference evidence="4" key="1">
    <citation type="journal article" date="2016" name="Nat. Genet.">
        <title>A high-quality carrot genome assembly provides new insights into carotenoid accumulation and asterid genome evolution.</title>
        <authorList>
            <person name="Iorizzo M."/>
            <person name="Ellison S."/>
            <person name="Senalik D."/>
            <person name="Zeng P."/>
            <person name="Satapoomin P."/>
            <person name="Huang J."/>
            <person name="Bowman M."/>
            <person name="Iovene M."/>
            <person name="Sanseverino W."/>
            <person name="Cavagnaro P."/>
            <person name="Yildiz M."/>
            <person name="Macko-Podgorni A."/>
            <person name="Moranska E."/>
            <person name="Grzebelus E."/>
            <person name="Grzebelus D."/>
            <person name="Ashrafi H."/>
            <person name="Zheng Z."/>
            <person name="Cheng S."/>
            <person name="Spooner D."/>
            <person name="Van Deynze A."/>
            <person name="Simon P."/>
        </authorList>
    </citation>
    <scope>NUCLEOTIDE SEQUENCE [LARGE SCALE GENOMIC DNA]</scope>
    <source>
        <tissue evidence="4">Leaf</tissue>
    </source>
</reference>
<proteinExistence type="inferred from homology"/>
<dbReference type="SUPFAM" id="SSF49764">
    <property type="entry name" value="HSP20-like chaperones"/>
    <property type="match status" value="1"/>
</dbReference>
<dbReference type="OMA" id="WDANENE"/>
<dbReference type="Gene3D" id="2.60.40.790">
    <property type="match status" value="1"/>
</dbReference>
<gene>
    <name evidence="4" type="ORF">DCAR_027781</name>
    <name evidence="5" type="ORF">DCAR_0831687</name>
</gene>